<proteinExistence type="predicted"/>
<accession>A0A438ES27</accession>
<name>A0A438ES27_VITVI</name>
<dbReference type="AlphaFoldDB" id="A0A438ES27"/>
<reference evidence="1 2" key="1">
    <citation type="journal article" date="2018" name="PLoS Genet.">
        <title>Population sequencing reveals clonal diversity and ancestral inbreeding in the grapevine cultivar Chardonnay.</title>
        <authorList>
            <person name="Roach M.J."/>
            <person name="Johnson D.L."/>
            <person name="Bohlmann J."/>
            <person name="van Vuuren H.J."/>
            <person name="Jones S.J."/>
            <person name="Pretorius I.S."/>
            <person name="Schmidt S.A."/>
            <person name="Borneman A.R."/>
        </authorList>
    </citation>
    <scope>NUCLEOTIDE SEQUENCE [LARGE SCALE GENOMIC DNA]</scope>
    <source>
        <strain evidence="2">cv. Chardonnay</strain>
        <tissue evidence="1">Leaf</tissue>
    </source>
</reference>
<comment type="caution">
    <text evidence="1">The sequence shown here is derived from an EMBL/GenBank/DDBJ whole genome shotgun (WGS) entry which is preliminary data.</text>
</comment>
<dbReference type="EMBL" id="QGNW01001197">
    <property type="protein sequence ID" value="RVW50467.1"/>
    <property type="molecule type" value="Genomic_DNA"/>
</dbReference>
<evidence type="ECO:0000313" key="1">
    <source>
        <dbReference type="EMBL" id="RVW50467.1"/>
    </source>
</evidence>
<gene>
    <name evidence="1" type="ORF">CK203_086842</name>
</gene>
<evidence type="ECO:0000313" key="2">
    <source>
        <dbReference type="Proteomes" id="UP000288805"/>
    </source>
</evidence>
<organism evidence="1 2">
    <name type="scientific">Vitis vinifera</name>
    <name type="common">Grape</name>
    <dbReference type="NCBI Taxonomy" id="29760"/>
    <lineage>
        <taxon>Eukaryota</taxon>
        <taxon>Viridiplantae</taxon>
        <taxon>Streptophyta</taxon>
        <taxon>Embryophyta</taxon>
        <taxon>Tracheophyta</taxon>
        <taxon>Spermatophyta</taxon>
        <taxon>Magnoliopsida</taxon>
        <taxon>eudicotyledons</taxon>
        <taxon>Gunneridae</taxon>
        <taxon>Pentapetalae</taxon>
        <taxon>rosids</taxon>
        <taxon>Vitales</taxon>
        <taxon>Vitaceae</taxon>
        <taxon>Viteae</taxon>
        <taxon>Vitis</taxon>
    </lineage>
</organism>
<evidence type="ECO:0008006" key="3">
    <source>
        <dbReference type="Google" id="ProtNLM"/>
    </source>
</evidence>
<protein>
    <recommendedName>
        <fullName evidence="3">Retrotransposon Copia-like N-terminal domain-containing protein</fullName>
    </recommendedName>
</protein>
<sequence length="173" mass="19591">MVKLDNNNFLIWKQQVFSAIKGYGLQRFDFGGGEIPKRFFSQEDARFGRFNQEFLEWEQQDQLRMSWLLSSISEPILPLMVGCETSFQDALALGGHFLSSKDYVDAICDGLTIESDSFVVPISSRIGSYTKEEIESLLMAQETRIVKNNKALDFAPSANIAAKFQGQGNSKKW</sequence>
<dbReference type="Proteomes" id="UP000288805">
    <property type="component" value="Unassembled WGS sequence"/>
</dbReference>
<dbReference type="PANTHER" id="PTHR47481">
    <property type="match status" value="1"/>
</dbReference>
<dbReference type="PANTHER" id="PTHR47481:SF31">
    <property type="entry name" value="OS01G0873500 PROTEIN"/>
    <property type="match status" value="1"/>
</dbReference>